<accession>A0AAD2DD70</accession>
<organism evidence="2 3">
    <name type="scientific">Clostridium neonatale</name>
    <dbReference type="NCBI Taxonomy" id="137838"/>
    <lineage>
        <taxon>Bacteria</taxon>
        <taxon>Bacillati</taxon>
        <taxon>Bacillota</taxon>
        <taxon>Clostridia</taxon>
        <taxon>Eubacteriales</taxon>
        <taxon>Clostridiaceae</taxon>
        <taxon>Clostridium</taxon>
    </lineage>
</organism>
<feature type="domain" description="IrrE N-terminal-like" evidence="1">
    <location>
        <begin position="73"/>
        <end position="148"/>
    </location>
</feature>
<dbReference type="RefSeq" id="WP_317049057.1">
    <property type="nucleotide sequence ID" value="NZ_CAMRXE010000062.1"/>
</dbReference>
<sequence length="220" mass="26498">MIFSTIRYKQIHKIVNDIYINLYISSFPIDIITIINLFENIKILSYSQFMKRYKHSYTETLEILNSKEGCTYYDPVKDNYVIFYNDLDTTLTERIYWTIAHEFGHIMCGHHIEDTSVKNHSLSEEKYRVLECEANYFASIFLAHPAILSRLNIHNSYEIEVFCNLSSQAARYRYENFKKWTRYNFMMSSDKHIIHNFEGYIDSKNQDYQEHLAFIQAFYR</sequence>
<comment type="caution">
    <text evidence="2">The sequence shown here is derived from an EMBL/GenBank/DDBJ whole genome shotgun (WGS) entry which is preliminary data.</text>
</comment>
<protein>
    <submittedName>
        <fullName evidence="2">Peptidase_M78 domain-containing protein</fullName>
    </submittedName>
</protein>
<dbReference type="EMBL" id="CAMTCP010000030">
    <property type="protein sequence ID" value="CAI3541366.1"/>
    <property type="molecule type" value="Genomic_DNA"/>
</dbReference>
<dbReference type="Pfam" id="PF06114">
    <property type="entry name" value="Peptidase_M78"/>
    <property type="match status" value="1"/>
</dbReference>
<reference evidence="2" key="1">
    <citation type="submission" date="2022-10" db="EMBL/GenBank/DDBJ databases">
        <authorList>
            <person name="Aires J."/>
            <person name="Mesa V."/>
        </authorList>
    </citation>
    <scope>NUCLEOTIDE SEQUENCE</scope>
    <source>
        <strain evidence="2">Clostridium neonatale JD116</strain>
    </source>
</reference>
<evidence type="ECO:0000313" key="2">
    <source>
        <dbReference type="EMBL" id="CAI3541366.1"/>
    </source>
</evidence>
<evidence type="ECO:0000313" key="3">
    <source>
        <dbReference type="Proteomes" id="UP001189143"/>
    </source>
</evidence>
<name>A0AAD2DD70_9CLOT</name>
<evidence type="ECO:0000259" key="1">
    <source>
        <dbReference type="Pfam" id="PF06114"/>
    </source>
</evidence>
<dbReference type="InterPro" id="IPR010359">
    <property type="entry name" value="IrrE_HExxH"/>
</dbReference>
<gene>
    <name evidence="2" type="ORF">CNEO2_1270002</name>
</gene>
<dbReference type="AlphaFoldDB" id="A0AAD2DD70"/>
<dbReference type="Proteomes" id="UP001189143">
    <property type="component" value="Unassembled WGS sequence"/>
</dbReference>
<dbReference type="Gene3D" id="1.10.10.2910">
    <property type="match status" value="1"/>
</dbReference>
<proteinExistence type="predicted"/>